<dbReference type="Gene3D" id="4.10.410.40">
    <property type="match status" value="1"/>
</dbReference>
<dbReference type="InterPro" id="IPR014918">
    <property type="entry name" value="Phage_tail_3"/>
</dbReference>
<proteinExistence type="predicted"/>
<evidence type="ECO:0000313" key="1">
    <source>
        <dbReference type="EMBL" id="WWM68591.1"/>
    </source>
</evidence>
<sequence length="153" mass="16905">MQKILPLPNGTTVYVSASIDPRSMLVPEPTDSTWVEVKKVTGSGLSPSGGEEKWSSYQPLSGYEDKRFPTGRSLHDMALEFQDDPDSIHATLITDARDVRRLLAWQIKLPSGALITFPAYATGGYIPTLNRNELMVVTFTLGLTAMPKRRRPA</sequence>
<dbReference type="EMBL" id="CP145723">
    <property type="protein sequence ID" value="WWM68591.1"/>
    <property type="molecule type" value="Genomic_DNA"/>
</dbReference>
<gene>
    <name evidence="1" type="ORF">V6W80_10080</name>
</gene>
<keyword evidence="2" id="KW-1185">Reference proteome</keyword>
<protein>
    <submittedName>
        <fullName evidence="1">Phage tail tube protein</fullName>
    </submittedName>
</protein>
<dbReference type="Proteomes" id="UP001372714">
    <property type="component" value="Chromosome"/>
</dbReference>
<name>A0ABZ2FUS6_9PSED</name>
<organism evidence="1 2">
    <name type="scientific">Pseudomonas benzopyrenica</name>
    <dbReference type="NCBI Taxonomy" id="2993566"/>
    <lineage>
        <taxon>Bacteria</taxon>
        <taxon>Pseudomonadati</taxon>
        <taxon>Pseudomonadota</taxon>
        <taxon>Gammaproteobacteria</taxon>
        <taxon>Pseudomonadales</taxon>
        <taxon>Pseudomonadaceae</taxon>
        <taxon>Pseudomonas</taxon>
    </lineage>
</organism>
<reference evidence="1 2" key="1">
    <citation type="submission" date="2024-02" db="EMBL/GenBank/DDBJ databases">
        <title>The whole genome sequence of Pseudomonas benzopyrenica MLY92.</title>
        <authorList>
            <person name="Liu Y."/>
        </authorList>
    </citation>
    <scope>NUCLEOTIDE SEQUENCE [LARGE SCALE GENOMIC DNA]</scope>
    <source>
        <strain evidence="1 2">MLY92</strain>
    </source>
</reference>
<dbReference type="Pfam" id="PF08813">
    <property type="entry name" value="Phage_tail_3"/>
    <property type="match status" value="1"/>
</dbReference>
<accession>A0ABZ2FUS6</accession>
<dbReference type="RefSeq" id="WP_338546876.1">
    <property type="nucleotide sequence ID" value="NZ_CP145723.1"/>
</dbReference>
<evidence type="ECO:0000313" key="2">
    <source>
        <dbReference type="Proteomes" id="UP001372714"/>
    </source>
</evidence>